<name>A0A8X6US32_NEPPI</name>
<evidence type="ECO:0000313" key="2">
    <source>
        <dbReference type="Proteomes" id="UP000887013"/>
    </source>
</evidence>
<dbReference type="OrthoDB" id="7444419at2759"/>
<comment type="caution">
    <text evidence="1">The sequence shown here is derived from an EMBL/GenBank/DDBJ whole genome shotgun (WGS) entry which is preliminary data.</text>
</comment>
<dbReference type="InterPro" id="IPR005312">
    <property type="entry name" value="DUF1759"/>
</dbReference>
<sequence length="243" mass="28719">MPQLEAQFELLKILDKFEVFKEDYYKSASNKEYLTIEASLSEIDQEIQHLEQKISLKGEAKTIETPDDSYLSLFPALEKRYENKRMLVDCYIKSILNLPTLKHGSAKDLRYFLDCLNKNLRSLKVIDFERDKLSNVFFLNIILEKLGRESRKLYELTLKDNEVSDFDQFLNWLERRNQILNSFNSNAVVKLNQEKPKSFFVKNNKPTKNCLVCNLIPPIYHCKKFKEMKLADRLEIVKKFKGT</sequence>
<evidence type="ECO:0000313" key="1">
    <source>
        <dbReference type="EMBL" id="GFU60262.1"/>
    </source>
</evidence>
<reference evidence="1" key="1">
    <citation type="submission" date="2020-08" db="EMBL/GenBank/DDBJ databases">
        <title>Multicomponent nature underlies the extraordinary mechanical properties of spider dragline silk.</title>
        <authorList>
            <person name="Kono N."/>
            <person name="Nakamura H."/>
            <person name="Mori M."/>
            <person name="Yoshida Y."/>
            <person name="Ohtoshi R."/>
            <person name="Malay A.D."/>
            <person name="Moran D.A.P."/>
            <person name="Tomita M."/>
            <person name="Numata K."/>
            <person name="Arakawa K."/>
        </authorList>
    </citation>
    <scope>NUCLEOTIDE SEQUENCE</scope>
</reference>
<proteinExistence type="predicted"/>
<protein>
    <submittedName>
        <fullName evidence="1">DUF1758 domain-containing protein</fullName>
    </submittedName>
</protein>
<dbReference type="EMBL" id="BMAW01040605">
    <property type="protein sequence ID" value="GFU60262.1"/>
    <property type="molecule type" value="Genomic_DNA"/>
</dbReference>
<dbReference type="AlphaFoldDB" id="A0A8X6US32"/>
<gene>
    <name evidence="1" type="primary">X975_22117</name>
    <name evidence="1" type="ORF">NPIL_417961</name>
</gene>
<organism evidence="1 2">
    <name type="scientific">Nephila pilipes</name>
    <name type="common">Giant wood spider</name>
    <name type="synonym">Nephila maculata</name>
    <dbReference type="NCBI Taxonomy" id="299642"/>
    <lineage>
        <taxon>Eukaryota</taxon>
        <taxon>Metazoa</taxon>
        <taxon>Ecdysozoa</taxon>
        <taxon>Arthropoda</taxon>
        <taxon>Chelicerata</taxon>
        <taxon>Arachnida</taxon>
        <taxon>Araneae</taxon>
        <taxon>Araneomorphae</taxon>
        <taxon>Entelegynae</taxon>
        <taxon>Araneoidea</taxon>
        <taxon>Nephilidae</taxon>
        <taxon>Nephila</taxon>
    </lineage>
</organism>
<keyword evidence="2" id="KW-1185">Reference proteome</keyword>
<dbReference type="Pfam" id="PF03564">
    <property type="entry name" value="DUF1759"/>
    <property type="match status" value="1"/>
</dbReference>
<dbReference type="Proteomes" id="UP000887013">
    <property type="component" value="Unassembled WGS sequence"/>
</dbReference>
<accession>A0A8X6US32</accession>